<comment type="caution">
    <text evidence="2">The sequence shown here is derived from an EMBL/GenBank/DDBJ whole genome shotgun (WGS) entry which is preliminary data.</text>
</comment>
<dbReference type="EMBL" id="QQNB01000001">
    <property type="protein sequence ID" value="RDE06449.1"/>
    <property type="molecule type" value="Genomic_DNA"/>
</dbReference>
<dbReference type="AlphaFoldDB" id="A0A369VX87"/>
<name>A0A369VX87_9SPHN</name>
<evidence type="ECO:0000313" key="2">
    <source>
        <dbReference type="EMBL" id="RDE06449.1"/>
    </source>
</evidence>
<accession>A0A369VX87</accession>
<dbReference type="Proteomes" id="UP000253918">
    <property type="component" value="Unassembled WGS sequence"/>
</dbReference>
<evidence type="ECO:0000313" key="3">
    <source>
        <dbReference type="Proteomes" id="UP000253918"/>
    </source>
</evidence>
<feature type="region of interest" description="Disordered" evidence="1">
    <location>
        <begin position="1"/>
        <end position="23"/>
    </location>
</feature>
<dbReference type="OrthoDB" id="7547173at2"/>
<sequence length="253" mass="26567">MIAQAAPPAAINAPAPLPGRRFAPPTGRVLRLRTTQDRQIGPAHLRFVAERRLVFRPDGARFVAELTLDRVAAEPEGKTAERYRVSQAGLLGRTLRFRLDASGHVLSLDDLAGHWEAQAAGLDGTGTNPLRAFPPERQLTALASLLLPAIAPDLPAATGTSPVKVPLAGAPLPVDGTETFVRTPEALAVTTQAAGSISTPLGNGSGSVSRERLFDPATGLLRHSEETTRMAVNGATGTALETVTTTRNELTVS</sequence>
<feature type="compositionally biased region" description="Low complexity" evidence="1">
    <location>
        <begin position="1"/>
        <end position="14"/>
    </location>
</feature>
<organism evidence="2 3">
    <name type="scientific">Sphingomonas aracearum</name>
    <dbReference type="NCBI Taxonomy" id="2283317"/>
    <lineage>
        <taxon>Bacteria</taxon>
        <taxon>Pseudomonadati</taxon>
        <taxon>Pseudomonadota</taxon>
        <taxon>Alphaproteobacteria</taxon>
        <taxon>Sphingomonadales</taxon>
        <taxon>Sphingomonadaceae</taxon>
        <taxon>Sphingomonas</taxon>
    </lineage>
</organism>
<protein>
    <submittedName>
        <fullName evidence="2">Uncharacterized protein</fullName>
    </submittedName>
</protein>
<evidence type="ECO:0000256" key="1">
    <source>
        <dbReference type="SAM" id="MobiDB-lite"/>
    </source>
</evidence>
<proteinExistence type="predicted"/>
<reference evidence="2 3" key="1">
    <citation type="submission" date="2018-07" db="EMBL/GenBank/DDBJ databases">
        <title>a novel species of Sphingomonas isolated from the rhizosphere soil of Araceae plant.</title>
        <authorList>
            <person name="Zhiyong W."/>
            <person name="Qinglan Z."/>
            <person name="Zhiwei F."/>
            <person name="Ding X."/>
            <person name="Gejiao W."/>
            <person name="Shixue Z."/>
        </authorList>
    </citation>
    <scope>NUCLEOTIDE SEQUENCE [LARGE SCALE GENOMIC DNA]</scope>
    <source>
        <strain evidence="2 3">WZY 27</strain>
    </source>
</reference>
<gene>
    <name evidence="2" type="ORF">DVW87_01660</name>
</gene>
<keyword evidence="3" id="KW-1185">Reference proteome</keyword>